<protein>
    <recommendedName>
        <fullName evidence="5">Transmembrane protein</fullName>
    </recommendedName>
</protein>
<dbReference type="Proteomes" id="UP000487117">
    <property type="component" value="Unassembled WGS sequence"/>
</dbReference>
<feature type="transmembrane region" description="Helical" evidence="2">
    <location>
        <begin position="20"/>
        <end position="39"/>
    </location>
</feature>
<feature type="compositionally biased region" description="Low complexity" evidence="1">
    <location>
        <begin position="72"/>
        <end position="84"/>
    </location>
</feature>
<keyword evidence="2" id="KW-0472">Membrane</keyword>
<evidence type="ECO:0008006" key="5">
    <source>
        <dbReference type="Google" id="ProtNLM"/>
    </source>
</evidence>
<keyword evidence="2" id="KW-1133">Transmembrane helix</keyword>
<comment type="caution">
    <text evidence="3">The sequence shown here is derived from an EMBL/GenBank/DDBJ whole genome shotgun (WGS) entry which is preliminary data.</text>
</comment>
<dbReference type="AlphaFoldDB" id="A0A7V8JMR0"/>
<evidence type="ECO:0000256" key="1">
    <source>
        <dbReference type="SAM" id="MobiDB-lite"/>
    </source>
</evidence>
<evidence type="ECO:0000313" key="3">
    <source>
        <dbReference type="EMBL" id="KAF1016424.1"/>
    </source>
</evidence>
<sequence>MTARELRTAREGERMQRGIAWLLVVAVHLLLGSWLWNIARPLPGTRQDSRISLRWLEPAAMPAPALAPALPMASQQAARAPQRRSLAVPAPSAVSGPGEAALDPADSPAGRALDLALPAGSLNGGDGISAEGVAAKVLGRREVHAAFVPRRPPFRLRPQMSPKQKLQAISAFIGLWPPGYTVDPCELARKDMRYLQYADNARDREALREAVLEVSAGCP</sequence>
<dbReference type="EMBL" id="WNDS01000002">
    <property type="protein sequence ID" value="KAF1016424.1"/>
    <property type="molecule type" value="Genomic_DNA"/>
</dbReference>
<organism evidence="3 4">
    <name type="scientific">Stenotrophomonas maltophilia</name>
    <name type="common">Pseudomonas maltophilia</name>
    <name type="synonym">Xanthomonas maltophilia</name>
    <dbReference type="NCBI Taxonomy" id="40324"/>
    <lineage>
        <taxon>Bacteria</taxon>
        <taxon>Pseudomonadati</taxon>
        <taxon>Pseudomonadota</taxon>
        <taxon>Gammaproteobacteria</taxon>
        <taxon>Lysobacterales</taxon>
        <taxon>Lysobacteraceae</taxon>
        <taxon>Stenotrophomonas</taxon>
        <taxon>Stenotrophomonas maltophilia group</taxon>
    </lineage>
</organism>
<reference evidence="4" key="1">
    <citation type="journal article" date="2020" name="MBio">
        <title>Horizontal gene transfer to a defensive symbiont with a reduced genome amongst a multipartite beetle microbiome.</title>
        <authorList>
            <person name="Waterworth S.C."/>
            <person name="Florez L.V."/>
            <person name="Rees E.R."/>
            <person name="Hertweck C."/>
            <person name="Kaltenpoth M."/>
            <person name="Kwan J.C."/>
        </authorList>
    </citation>
    <scope>NUCLEOTIDE SEQUENCE [LARGE SCALE GENOMIC DNA]</scope>
</reference>
<proteinExistence type="predicted"/>
<evidence type="ECO:0000256" key="2">
    <source>
        <dbReference type="SAM" id="Phobius"/>
    </source>
</evidence>
<gene>
    <name evidence="3" type="ORF">GAK31_01922</name>
</gene>
<feature type="region of interest" description="Disordered" evidence="1">
    <location>
        <begin position="72"/>
        <end position="105"/>
    </location>
</feature>
<name>A0A7V8JMR0_STEMA</name>
<evidence type="ECO:0000313" key="4">
    <source>
        <dbReference type="Proteomes" id="UP000487117"/>
    </source>
</evidence>
<accession>A0A7V8JMR0</accession>
<keyword evidence="2" id="KW-0812">Transmembrane</keyword>